<reference evidence="11" key="1">
    <citation type="journal article" date="2005" name="Environ. Microbiol.">
        <title>Genetic and functional properties of uncultivated thermophilic crenarchaeotes from a subsurface gold mine as revealed by analysis of genome fragments.</title>
        <authorList>
            <person name="Nunoura T."/>
            <person name="Hirayama H."/>
            <person name="Takami H."/>
            <person name="Oida H."/>
            <person name="Nishi S."/>
            <person name="Shimamura S."/>
            <person name="Suzuki Y."/>
            <person name="Inagaki F."/>
            <person name="Takai K."/>
            <person name="Nealson K.H."/>
            <person name="Horikoshi K."/>
        </authorList>
    </citation>
    <scope>NUCLEOTIDE SEQUENCE</scope>
</reference>
<dbReference type="InterPro" id="IPR012340">
    <property type="entry name" value="NA-bd_OB-fold"/>
</dbReference>
<accession>H5SCE1</accession>
<dbReference type="GO" id="GO:1990904">
    <property type="term" value="C:ribonucleoprotein complex"/>
    <property type="evidence" value="ECO:0007669"/>
    <property type="project" value="UniProtKB-KW"/>
</dbReference>
<dbReference type="EMBL" id="AP011668">
    <property type="protein sequence ID" value="BAL53827.1"/>
    <property type="molecule type" value="Genomic_DNA"/>
</dbReference>
<dbReference type="InterPro" id="IPR003029">
    <property type="entry name" value="S1_domain"/>
</dbReference>
<dbReference type="Gene3D" id="2.40.50.140">
    <property type="entry name" value="Nucleic acid-binding proteins"/>
    <property type="match status" value="6"/>
</dbReference>
<dbReference type="InterPro" id="IPR050437">
    <property type="entry name" value="Ribos_protein_bS1-like"/>
</dbReference>
<organism evidence="11">
    <name type="scientific">uncultured Planctomycetota bacterium</name>
    <dbReference type="NCBI Taxonomy" id="120965"/>
    <lineage>
        <taxon>Bacteria</taxon>
        <taxon>Pseudomonadati</taxon>
        <taxon>Planctomycetota</taxon>
        <taxon>environmental samples</taxon>
    </lineage>
</organism>
<dbReference type="InterPro" id="IPR035104">
    <property type="entry name" value="Ribosomal_protein_S1-like"/>
</dbReference>
<dbReference type="PANTHER" id="PTHR10724:SF7">
    <property type="entry name" value="SMALL RIBOSOMAL SUBUNIT PROTEIN BS1C"/>
    <property type="match status" value="1"/>
</dbReference>
<dbReference type="PANTHER" id="PTHR10724">
    <property type="entry name" value="30S RIBOSOMAL PROTEIN S1"/>
    <property type="match status" value="1"/>
</dbReference>
<dbReference type="SUPFAM" id="SSF50249">
    <property type="entry name" value="Nucleic acid-binding proteins"/>
    <property type="match status" value="6"/>
</dbReference>
<dbReference type="GO" id="GO:0005840">
    <property type="term" value="C:ribosome"/>
    <property type="evidence" value="ECO:0007669"/>
    <property type="project" value="UniProtKB-KW"/>
</dbReference>
<keyword evidence="5" id="KW-0687">Ribonucleoprotein</keyword>
<keyword evidence="4 11" id="KW-0689">Ribosomal protein</keyword>
<feature type="domain" description="S1 motif" evidence="10">
    <location>
        <begin position="218"/>
        <end position="286"/>
    </location>
</feature>
<dbReference type="CDD" id="cd05687">
    <property type="entry name" value="S1_RPS1_repeat_ec1_hs1"/>
    <property type="match status" value="1"/>
</dbReference>
<dbReference type="GO" id="GO:0003735">
    <property type="term" value="F:structural constituent of ribosome"/>
    <property type="evidence" value="ECO:0007669"/>
    <property type="project" value="TreeGrafter"/>
</dbReference>
<feature type="domain" description="S1 motif" evidence="10">
    <location>
        <begin position="303"/>
        <end position="373"/>
    </location>
</feature>
<reference evidence="11" key="2">
    <citation type="journal article" date="2012" name="PLoS ONE">
        <title>A Deeply Branching Thermophilic Bacterium with an Ancient Acetyl-CoA Pathway Dominates a Subsurface Ecosystem.</title>
        <authorList>
            <person name="Takami H."/>
            <person name="Noguchi H."/>
            <person name="Takaki Y."/>
            <person name="Uchiyama I."/>
            <person name="Toyoda A."/>
            <person name="Nishi S."/>
            <person name="Chee G.-J."/>
            <person name="Arai W."/>
            <person name="Nunoura T."/>
            <person name="Itoh T."/>
            <person name="Hattori M."/>
            <person name="Takai K."/>
        </authorList>
    </citation>
    <scope>NUCLEOTIDE SEQUENCE</scope>
</reference>
<evidence type="ECO:0000256" key="7">
    <source>
        <dbReference type="ARBA" id="ARBA00035293"/>
    </source>
</evidence>
<dbReference type="GO" id="GO:0003729">
    <property type="term" value="F:mRNA binding"/>
    <property type="evidence" value="ECO:0007669"/>
    <property type="project" value="UniProtKB-ARBA"/>
</dbReference>
<dbReference type="GO" id="GO:0005737">
    <property type="term" value="C:cytoplasm"/>
    <property type="evidence" value="ECO:0007669"/>
    <property type="project" value="UniProtKB-ARBA"/>
</dbReference>
<comment type="similarity">
    <text evidence="1">Belongs to the bacterial ribosomal protein bS1 family.</text>
</comment>
<comment type="function">
    <text evidence="6">Binds mRNA; thus facilitating recognition of the initiation point. It is needed to translate mRNA with a short Shine-Dalgarno (SD) purine-rich sequence.</text>
</comment>
<keyword evidence="3" id="KW-0694">RNA-binding</keyword>
<feature type="region of interest" description="Disordered" evidence="9">
    <location>
        <begin position="546"/>
        <end position="605"/>
    </location>
</feature>
<dbReference type="GO" id="GO:0006412">
    <property type="term" value="P:translation"/>
    <property type="evidence" value="ECO:0007669"/>
    <property type="project" value="TreeGrafter"/>
</dbReference>
<dbReference type="CDD" id="cd04465">
    <property type="entry name" value="S1_RPS1_repeat_ec2_hs2"/>
    <property type="match status" value="1"/>
</dbReference>
<dbReference type="PRINTS" id="PR00681">
    <property type="entry name" value="RIBOSOMALS1"/>
</dbReference>
<dbReference type="FunFam" id="2.40.50.140:FF:000051">
    <property type="entry name" value="RNA-binding transcriptional accessory protein"/>
    <property type="match status" value="1"/>
</dbReference>
<keyword evidence="2" id="KW-0677">Repeat</keyword>
<dbReference type="FunFam" id="2.40.50.140:FF:000011">
    <property type="entry name" value="30S ribosomal protein S1"/>
    <property type="match status" value="2"/>
</dbReference>
<dbReference type="PROSITE" id="PS50126">
    <property type="entry name" value="S1"/>
    <property type="match status" value="6"/>
</dbReference>
<evidence type="ECO:0000259" key="10">
    <source>
        <dbReference type="PROSITE" id="PS50126"/>
    </source>
</evidence>
<evidence type="ECO:0000256" key="6">
    <source>
        <dbReference type="ARBA" id="ARBA00025604"/>
    </source>
</evidence>
<protein>
    <recommendedName>
        <fullName evidence="7">Small ribosomal subunit protein bS1</fullName>
    </recommendedName>
    <alternativeName>
        <fullName evidence="8">30S ribosomal protein S1</fullName>
    </alternativeName>
</protein>
<evidence type="ECO:0000256" key="1">
    <source>
        <dbReference type="ARBA" id="ARBA00006767"/>
    </source>
</evidence>
<dbReference type="FunFam" id="2.40.50.140:FF:000103">
    <property type="entry name" value="protein RRP5 homolog"/>
    <property type="match status" value="1"/>
</dbReference>
<sequence>MVNRNLLREFDVADIEIDQQIEQSLGAPPEEALPVAYLANDQQFEPGRVVTGTVRQVTDQDVVVDIGYKSEGIIPLDEWRDESGNVVPPQPGEQVRVWIEAIEEPAGVITLSYRRARRIEQWERFLQEHKPGDVVSGRVVRKVKGGLLVDVEVPAFLPASQVDIRRPGDIADYIGQEIRCKILKIDESRRNIVVSRRQLLEEEREERRRRLLEELQPGQIRKGVVKSITDFGAFVDLGGMDGLLHITDMSWGRVQDPRDVVHEGQELEVYVISVDREKQRIAVGLKQKTPSPWANIEEKYPVGSTHVGEVVNIMPYGAFVRLEPGVEGLVHISEMSWTRRVNHPNEIVSIGDKVEVMVLGINKEKEEISLGMKQCQPNPWDLVPEKYPEGAVVTGTVRSLTNYGAFVELEEGIDGFLHLNDISWVKKVTHPSEVLQKGDKVKCVVLGVDYERKRIQLGMKQLASDPWETDIPNRYQPGTIIVGRVTKLTSFGAFVELEPGLEGLLHVTELADHRVESPEEVVRVGDIVEVKVLSVDPTERKIRLSRKRAQWGKSEEEGGAEAARPRRELKGGTGESAGGQLFNLPQQKREEKPTPASEPTTSQQQ</sequence>
<proteinExistence type="inferred from homology"/>
<feature type="domain" description="S1 motif" evidence="10">
    <location>
        <begin position="390"/>
        <end position="460"/>
    </location>
</feature>
<feature type="domain" description="S1 motif" evidence="10">
    <location>
        <begin position="47"/>
        <end position="114"/>
    </location>
</feature>
<evidence type="ECO:0000256" key="5">
    <source>
        <dbReference type="ARBA" id="ARBA00023274"/>
    </source>
</evidence>
<name>H5SCE1_9BACT</name>
<evidence type="ECO:0000256" key="3">
    <source>
        <dbReference type="ARBA" id="ARBA00022884"/>
    </source>
</evidence>
<dbReference type="Pfam" id="PF00575">
    <property type="entry name" value="S1"/>
    <property type="match status" value="6"/>
</dbReference>
<evidence type="ECO:0000256" key="9">
    <source>
        <dbReference type="SAM" id="MobiDB-lite"/>
    </source>
</evidence>
<dbReference type="NCBIfam" id="NF004952">
    <property type="entry name" value="PRK06299.1-2"/>
    <property type="match status" value="1"/>
</dbReference>
<feature type="domain" description="S1 motif" evidence="10">
    <location>
        <begin position="132"/>
        <end position="197"/>
    </location>
</feature>
<evidence type="ECO:0000313" key="11">
    <source>
        <dbReference type="EMBL" id="BAL53827.1"/>
    </source>
</evidence>
<dbReference type="SMART" id="SM00316">
    <property type="entry name" value="S1"/>
    <property type="match status" value="6"/>
</dbReference>
<feature type="domain" description="S1 motif" evidence="10">
    <location>
        <begin position="478"/>
        <end position="547"/>
    </location>
</feature>
<evidence type="ECO:0000256" key="8">
    <source>
        <dbReference type="ARBA" id="ARBA00035517"/>
    </source>
</evidence>
<dbReference type="AlphaFoldDB" id="H5SCE1"/>
<evidence type="ECO:0000256" key="4">
    <source>
        <dbReference type="ARBA" id="ARBA00022980"/>
    </source>
</evidence>
<evidence type="ECO:0000256" key="2">
    <source>
        <dbReference type="ARBA" id="ARBA00022737"/>
    </source>
</evidence>
<gene>
    <name evidence="11" type="ORF">HGMM_F09D09C21</name>
</gene>
<dbReference type="CDD" id="cd05688">
    <property type="entry name" value="S1_RPS1_repeat_ec3"/>
    <property type="match status" value="2"/>
</dbReference>